<protein>
    <submittedName>
        <fullName evidence="2">Segregation and condensation protein B</fullName>
    </submittedName>
</protein>
<feature type="non-terminal residue" evidence="2">
    <location>
        <position position="235"/>
    </location>
</feature>
<feature type="compositionally biased region" description="Basic residues" evidence="1">
    <location>
        <begin position="27"/>
        <end position="51"/>
    </location>
</feature>
<dbReference type="EMBL" id="CADCUC010000249">
    <property type="protein sequence ID" value="CAA9326988.1"/>
    <property type="molecule type" value="Genomic_DNA"/>
</dbReference>
<dbReference type="AlphaFoldDB" id="A0A6J4L8W0"/>
<feature type="compositionally biased region" description="Basic residues" evidence="1">
    <location>
        <begin position="204"/>
        <end position="235"/>
    </location>
</feature>
<organism evidence="2">
    <name type="scientific">uncultured Microvirga sp</name>
    <dbReference type="NCBI Taxonomy" id="412392"/>
    <lineage>
        <taxon>Bacteria</taxon>
        <taxon>Pseudomonadati</taxon>
        <taxon>Pseudomonadota</taxon>
        <taxon>Alphaproteobacteria</taxon>
        <taxon>Hyphomicrobiales</taxon>
        <taxon>Methylobacteriaceae</taxon>
        <taxon>Microvirga</taxon>
        <taxon>environmental samples</taxon>
    </lineage>
</organism>
<feature type="non-terminal residue" evidence="2">
    <location>
        <position position="1"/>
    </location>
</feature>
<evidence type="ECO:0000256" key="1">
    <source>
        <dbReference type="SAM" id="MobiDB-lite"/>
    </source>
</evidence>
<feature type="compositionally biased region" description="Basic and acidic residues" evidence="1">
    <location>
        <begin position="105"/>
        <end position="142"/>
    </location>
</feature>
<proteinExistence type="predicted"/>
<name>A0A6J4L8W0_9HYPH</name>
<evidence type="ECO:0000313" key="2">
    <source>
        <dbReference type="EMBL" id="CAA9326988.1"/>
    </source>
</evidence>
<gene>
    <name evidence="2" type="ORF">AVDCRST_MAG90-1277</name>
</gene>
<feature type="region of interest" description="Disordered" evidence="1">
    <location>
        <begin position="1"/>
        <end position="235"/>
    </location>
</feature>
<accession>A0A6J4L8W0</accession>
<reference evidence="2" key="1">
    <citation type="submission" date="2020-02" db="EMBL/GenBank/DDBJ databases">
        <authorList>
            <person name="Meier V. D."/>
        </authorList>
    </citation>
    <scope>NUCLEOTIDE SEQUENCE</scope>
    <source>
        <strain evidence="2">AVDCRST_MAG90</strain>
    </source>
</reference>
<sequence length="235" mass="25432">ERRLAENHARGRGQARPPRGGAGRRSAAVRRNRAARRRGVGRPVARGHRCRSGPGGPCGPLRPARRQSGADRRQMDVPHGGRPVLSPRAQRRRATPALPRSAGDACDRRLSPAGDAGRDRGNPGRRYLEGHARRLARDRLDPAARPTPGAGPSRHLRHDAGLPQPLQPQCGRRPARPGGTQGRRFSRWPHPARDVAAGAVGRQHAARGRGPARGRSVRAARPRGRPRRAIAARGM</sequence>